<keyword evidence="2" id="KW-1185">Reference proteome</keyword>
<reference evidence="1 2" key="1">
    <citation type="submission" date="2023-01" db="EMBL/GenBank/DDBJ databases">
        <title>Minimal conservation of predation-associated metabolite biosynthetic gene clusters underscores biosynthetic potential of Myxococcota including descriptions for ten novel species: Archangium lansinium sp. nov., Myxococcus landrumus sp. nov., Nannocystis bai.</title>
        <authorList>
            <person name="Ahearne A."/>
            <person name="Stevens C."/>
            <person name="Dowd S."/>
        </authorList>
    </citation>
    <scope>NUCLEOTIDE SEQUENCE [LARGE SCALE GENOMIC DNA]</scope>
    <source>
        <strain evidence="1 2">WIWO2</strain>
    </source>
</reference>
<comment type="caution">
    <text evidence="1">The sequence shown here is derived from an EMBL/GenBank/DDBJ whole genome shotgun (WGS) entry which is preliminary data.</text>
</comment>
<evidence type="ECO:0000313" key="1">
    <source>
        <dbReference type="EMBL" id="MDC0683389.1"/>
    </source>
</evidence>
<organism evidence="1 2">
    <name type="scientific">Sorangium atrum</name>
    <dbReference type="NCBI Taxonomy" id="2995308"/>
    <lineage>
        <taxon>Bacteria</taxon>
        <taxon>Pseudomonadati</taxon>
        <taxon>Myxococcota</taxon>
        <taxon>Polyangia</taxon>
        <taxon>Polyangiales</taxon>
        <taxon>Polyangiaceae</taxon>
        <taxon>Sorangium</taxon>
    </lineage>
</organism>
<dbReference type="Proteomes" id="UP001217485">
    <property type="component" value="Unassembled WGS sequence"/>
</dbReference>
<dbReference type="EMBL" id="JAQNDK010000004">
    <property type="protein sequence ID" value="MDC0683389.1"/>
    <property type="molecule type" value="Genomic_DNA"/>
</dbReference>
<name>A0ABT5CAC9_9BACT</name>
<gene>
    <name evidence="1" type="ORF">POL72_37005</name>
</gene>
<accession>A0ABT5CAC9</accession>
<evidence type="ECO:0008006" key="3">
    <source>
        <dbReference type="Google" id="ProtNLM"/>
    </source>
</evidence>
<protein>
    <recommendedName>
        <fullName evidence="3">CheW-like domain-containing protein</fullName>
    </recommendedName>
</protein>
<proteinExistence type="predicted"/>
<evidence type="ECO:0000313" key="2">
    <source>
        <dbReference type="Proteomes" id="UP001217485"/>
    </source>
</evidence>
<sequence length="151" mass="15510">MEARDAALARLVPNDADLLPLDPGHDACDAYEAFGGPLPAALRLRSFWGCDVPRGLLHEVPKRGSPRNVALGGRPVWLGATEPGVLVVVARADGEVAVLAVDEGGPARSLGGFRGRADDVLAVLRVGGEAWLHLAAPLGDIVVALEGTAGA</sequence>
<dbReference type="RefSeq" id="WP_272101526.1">
    <property type="nucleotide sequence ID" value="NZ_JAQNDK010000004.1"/>
</dbReference>